<dbReference type="GeneID" id="136821450"/>
<feature type="compositionally biased region" description="Basic and acidic residues" evidence="3">
    <location>
        <begin position="696"/>
        <end position="705"/>
    </location>
</feature>
<reference evidence="5" key="1">
    <citation type="submission" date="2021-01" db="UniProtKB">
        <authorList>
            <consortium name="EnsemblMetazoa"/>
        </authorList>
    </citation>
    <scope>IDENTIFICATION</scope>
</reference>
<evidence type="ECO:0000256" key="2">
    <source>
        <dbReference type="PROSITE-ProRule" id="PRU00192"/>
    </source>
</evidence>
<keyword evidence="6" id="KW-1185">Reference proteome</keyword>
<feature type="compositionally biased region" description="Low complexity" evidence="3">
    <location>
        <begin position="301"/>
        <end position="333"/>
    </location>
</feature>
<evidence type="ECO:0000313" key="6">
    <source>
        <dbReference type="Proteomes" id="UP000594262"/>
    </source>
</evidence>
<dbReference type="OrthoDB" id="3800937at2759"/>
<dbReference type="GO" id="GO:0007009">
    <property type="term" value="P:plasma membrane organization"/>
    <property type="evidence" value="ECO:0007669"/>
    <property type="project" value="InterPro"/>
</dbReference>
<dbReference type="GO" id="GO:0005654">
    <property type="term" value="C:nucleoplasm"/>
    <property type="evidence" value="ECO:0007669"/>
    <property type="project" value="TreeGrafter"/>
</dbReference>
<evidence type="ECO:0000259" key="4">
    <source>
        <dbReference type="PROSITE" id="PS50002"/>
    </source>
</evidence>
<dbReference type="SMART" id="SM00326">
    <property type="entry name" value="SH3"/>
    <property type="match status" value="1"/>
</dbReference>
<dbReference type="PANTHER" id="PTHR14206">
    <property type="entry name" value="BRAIN-SPECIFIC ANGIOGENESIS INHIBITOR 1-ASSOCIATED PROTEIN 2"/>
    <property type="match status" value="1"/>
</dbReference>
<dbReference type="InterPro" id="IPR036028">
    <property type="entry name" value="SH3-like_dom_sf"/>
</dbReference>
<dbReference type="PANTHER" id="PTHR14206:SF7">
    <property type="entry name" value="INSULIN RECEPTOR SUBSTRATE 53 KDA, ISOFORM A"/>
    <property type="match status" value="1"/>
</dbReference>
<feature type="compositionally biased region" description="Polar residues" evidence="3">
    <location>
        <begin position="436"/>
        <end position="447"/>
    </location>
</feature>
<sequence>MVYDMDKDLDELHNLTNTAFQNVSNLSPALRHLVANAKIYQKSVQTTCNLAVMFVESFQQVANAAAASEGSTKKLGDVLADVIDAFKEIENMKLELMKLFINEIIIPLESKAENEISLTKSTHKSYNNENKIQAELTEKAISGAAKYRKKMDEYRKKMEKKKKPNPKLEEKEKTAVQLLDDEMSKLKKVREEGLRKALIEERRMYCFVAERMCSYGRGMVVYNNRISNFVSQKLPDWQQFISKPTELPQESEDIIKNPTGYKMGTVKSKISKSEKRESLKRGKSFNNHFPTKYSTIDGRSSRSSSRPTLSINSSRASLTTASPNSRTPSTPSTLAGSPKFTSTTSKDVNQNNASPVSDIKENGFHSHDEFDEDEEDEIVDAQQDALAASDKEKPPVGLYVMPLEGADGQTPSPVHTPSDYANILVVPNGQDEKQDTGLSNRSLSFSGPIQKPARHRFDQTCRSESDEAADGRRGSAGPPVAAKPKSPTIEEQNEPHFPNGEGESFSSKLAMIQNQLQVKMGEKPKSTMNGHTRYLKALYKHEAQDASQLSFDKDDVIIPVCDPTSGWQYGENEKTEKSGWFPAAFTEEVLVTKTGTKEGKSSNTHSARKPPPVLAKKAAIMKQNAANRKISVGSTSLVHPSKTSADLIRRGSHGDIPRIPTSTSVPEMMQNLGNGDVQESNHQRKLSNSLNGIDQTAHHDTHASEPETPAPAPEDAHQQFVNGEHYIPPDYDQDDDEDAMPPPPPPPPIWDEETEGGTSMVNGNAGSDPFDGISMKQQPQVAT</sequence>
<dbReference type="Gene3D" id="1.20.1270.60">
    <property type="entry name" value="Arfaptin homology (AH) domain/BAR domain"/>
    <property type="match status" value="1"/>
</dbReference>
<dbReference type="PROSITE" id="PS50002">
    <property type="entry name" value="SH3"/>
    <property type="match status" value="1"/>
</dbReference>
<dbReference type="GO" id="GO:0005829">
    <property type="term" value="C:cytosol"/>
    <property type="evidence" value="ECO:0007669"/>
    <property type="project" value="TreeGrafter"/>
</dbReference>
<feature type="region of interest" description="Disordered" evidence="3">
    <location>
        <begin position="430"/>
        <end position="503"/>
    </location>
</feature>
<feature type="region of interest" description="Disordered" evidence="3">
    <location>
        <begin position="631"/>
        <end position="783"/>
    </location>
</feature>
<feature type="compositionally biased region" description="Acidic residues" evidence="3">
    <location>
        <begin position="369"/>
        <end position="379"/>
    </location>
</feature>
<feature type="compositionally biased region" description="Polar residues" evidence="3">
    <location>
        <begin position="285"/>
        <end position="298"/>
    </location>
</feature>
<dbReference type="Pfam" id="PF00018">
    <property type="entry name" value="SH3_1"/>
    <property type="match status" value="1"/>
</dbReference>
<dbReference type="GO" id="GO:0051017">
    <property type="term" value="P:actin filament bundle assembly"/>
    <property type="evidence" value="ECO:0007669"/>
    <property type="project" value="TreeGrafter"/>
</dbReference>
<organism evidence="5 6">
    <name type="scientific">Clytia hemisphaerica</name>
    <dbReference type="NCBI Taxonomy" id="252671"/>
    <lineage>
        <taxon>Eukaryota</taxon>
        <taxon>Metazoa</taxon>
        <taxon>Cnidaria</taxon>
        <taxon>Hydrozoa</taxon>
        <taxon>Hydroidolina</taxon>
        <taxon>Leptothecata</taxon>
        <taxon>Obeliida</taxon>
        <taxon>Clytiidae</taxon>
        <taxon>Clytia</taxon>
    </lineage>
</organism>
<dbReference type="AlphaFoldDB" id="A0A7M5X455"/>
<feature type="compositionally biased region" description="Polar residues" evidence="3">
    <location>
        <begin position="660"/>
        <end position="694"/>
    </location>
</feature>
<feature type="compositionally biased region" description="Polar residues" evidence="3">
    <location>
        <begin position="339"/>
        <end position="355"/>
    </location>
</feature>
<feature type="compositionally biased region" description="Basic and acidic residues" evidence="3">
    <location>
        <begin position="647"/>
        <end position="656"/>
    </location>
</feature>
<dbReference type="RefSeq" id="XP_066933785.1">
    <property type="nucleotide sequence ID" value="XM_067077684.1"/>
</dbReference>
<feature type="compositionally biased region" description="Basic and acidic residues" evidence="3">
    <location>
        <begin position="455"/>
        <end position="473"/>
    </location>
</feature>
<dbReference type="InterPro" id="IPR027681">
    <property type="entry name" value="IRSp53/IRTKS/Pinkbar"/>
</dbReference>
<dbReference type="InterPro" id="IPR027267">
    <property type="entry name" value="AH/BAR_dom_sf"/>
</dbReference>
<dbReference type="EnsemblMetazoa" id="CLYHEMT017168.1">
    <property type="protein sequence ID" value="CLYHEMP017168.1"/>
    <property type="gene ID" value="CLYHEMG017168"/>
</dbReference>
<dbReference type="GO" id="GO:0051764">
    <property type="term" value="P:actin crosslink formation"/>
    <property type="evidence" value="ECO:0007669"/>
    <property type="project" value="TreeGrafter"/>
</dbReference>
<dbReference type="InterPro" id="IPR001452">
    <property type="entry name" value="SH3_domain"/>
</dbReference>
<dbReference type="RefSeq" id="XP_066933784.1">
    <property type="nucleotide sequence ID" value="XM_067077683.1"/>
</dbReference>
<name>A0A7M5X455_9CNID</name>
<feature type="compositionally biased region" description="Basic and acidic residues" evidence="3">
    <location>
        <begin position="271"/>
        <end position="280"/>
    </location>
</feature>
<feature type="region of interest" description="Disordered" evidence="3">
    <location>
        <begin position="245"/>
        <end position="416"/>
    </location>
</feature>
<dbReference type="Pfam" id="PF08397">
    <property type="entry name" value="IMD"/>
    <property type="match status" value="1"/>
</dbReference>
<feature type="compositionally biased region" description="Basic and acidic residues" evidence="3">
    <location>
        <begin position="358"/>
        <end position="368"/>
    </location>
</feature>
<protein>
    <recommendedName>
        <fullName evidence="4">SH3 domain-containing protein</fullName>
    </recommendedName>
</protein>
<proteinExistence type="predicted"/>
<dbReference type="Proteomes" id="UP000594262">
    <property type="component" value="Unplaced"/>
</dbReference>
<dbReference type="Gene3D" id="2.30.30.40">
    <property type="entry name" value="SH3 Domains"/>
    <property type="match status" value="1"/>
</dbReference>
<evidence type="ECO:0000313" key="5">
    <source>
        <dbReference type="EnsemblMetazoa" id="CLYHEMP017168.1"/>
    </source>
</evidence>
<accession>A0A7M5X455</accession>
<keyword evidence="1 2" id="KW-0728">SH3 domain</keyword>
<dbReference type="InterPro" id="IPR013606">
    <property type="entry name" value="I-BAR_dom"/>
</dbReference>
<dbReference type="SUPFAM" id="SSF103657">
    <property type="entry name" value="BAR/IMD domain-like"/>
    <property type="match status" value="1"/>
</dbReference>
<evidence type="ECO:0000256" key="3">
    <source>
        <dbReference type="SAM" id="MobiDB-lite"/>
    </source>
</evidence>
<feature type="compositionally biased region" description="Polar residues" evidence="3">
    <location>
        <begin position="756"/>
        <end position="765"/>
    </location>
</feature>
<feature type="compositionally biased region" description="Pro residues" evidence="3">
    <location>
        <begin position="740"/>
        <end position="749"/>
    </location>
</feature>
<evidence type="ECO:0000256" key="1">
    <source>
        <dbReference type="ARBA" id="ARBA00022443"/>
    </source>
</evidence>
<feature type="domain" description="SH3" evidence="4">
    <location>
        <begin position="530"/>
        <end position="591"/>
    </location>
</feature>
<feature type="compositionally biased region" description="Polar residues" evidence="3">
    <location>
        <begin position="632"/>
        <end position="644"/>
    </location>
</feature>
<dbReference type="SUPFAM" id="SSF50044">
    <property type="entry name" value="SH3-domain"/>
    <property type="match status" value="1"/>
</dbReference>
<dbReference type="GO" id="GO:0030838">
    <property type="term" value="P:positive regulation of actin filament polymerization"/>
    <property type="evidence" value="ECO:0007669"/>
    <property type="project" value="TreeGrafter"/>
</dbReference>